<dbReference type="GO" id="GO:0005509">
    <property type="term" value="F:calcium ion binding"/>
    <property type="evidence" value="ECO:0007669"/>
    <property type="project" value="InterPro"/>
</dbReference>
<comment type="caution">
    <text evidence="4">Lacks conserved residue(s) required for the propagation of feature annotation.</text>
</comment>
<keyword evidence="2 4" id="KW-0245">EGF-like domain</keyword>
<feature type="domain" description="EGF-like" evidence="5">
    <location>
        <begin position="14"/>
        <end position="51"/>
    </location>
</feature>
<dbReference type="InterPro" id="IPR000152">
    <property type="entry name" value="EGF-type_Asp/Asn_hydroxyl_site"/>
</dbReference>
<keyword evidence="7" id="KW-1185">Reference proteome</keyword>
<dbReference type="InterPro" id="IPR018097">
    <property type="entry name" value="EGF_Ca-bd_CS"/>
</dbReference>
<dbReference type="EMBL" id="JAIWYP010000006">
    <property type="protein sequence ID" value="KAH3813030.1"/>
    <property type="molecule type" value="Genomic_DNA"/>
</dbReference>
<dbReference type="CDD" id="cd00054">
    <property type="entry name" value="EGF_CA"/>
    <property type="match status" value="1"/>
</dbReference>
<dbReference type="InterPro" id="IPR001881">
    <property type="entry name" value="EGF-like_Ca-bd_dom"/>
</dbReference>
<dbReference type="InterPro" id="IPR000742">
    <property type="entry name" value="EGF"/>
</dbReference>
<sequence>MYSEIYFKHCFVTDIDECQVFSPCKNGATCINRMGDYRCLCPKGWTGANCSIGKLVDNGYTANCSIGKLVENGYTANCSIDKLVDNCYTAICSICKLVDNGYIANC</sequence>
<comment type="caution">
    <text evidence="6">The sequence shown here is derived from an EMBL/GenBank/DDBJ whole genome shotgun (WGS) entry which is preliminary data.</text>
</comment>
<dbReference type="AlphaFoldDB" id="A0A9D4GDJ3"/>
<dbReference type="PROSITE" id="PS01187">
    <property type="entry name" value="EGF_CA"/>
    <property type="match status" value="1"/>
</dbReference>
<dbReference type="PROSITE" id="PS00022">
    <property type="entry name" value="EGF_1"/>
    <property type="match status" value="1"/>
</dbReference>
<dbReference type="Pfam" id="PF07645">
    <property type="entry name" value="EGF_CA"/>
    <property type="match status" value="1"/>
</dbReference>
<evidence type="ECO:0000256" key="3">
    <source>
        <dbReference type="ARBA" id="ARBA00023157"/>
    </source>
</evidence>
<evidence type="ECO:0000259" key="5">
    <source>
        <dbReference type="PROSITE" id="PS50026"/>
    </source>
</evidence>
<dbReference type="SUPFAM" id="SSF57196">
    <property type="entry name" value="EGF/Laminin"/>
    <property type="match status" value="1"/>
</dbReference>
<reference evidence="6" key="2">
    <citation type="submission" date="2020-11" db="EMBL/GenBank/DDBJ databases">
        <authorList>
            <person name="McCartney M.A."/>
            <person name="Auch B."/>
            <person name="Kono T."/>
            <person name="Mallez S."/>
            <person name="Becker A."/>
            <person name="Gohl D.M."/>
            <person name="Silverstein K.A.T."/>
            <person name="Koren S."/>
            <person name="Bechman K.B."/>
            <person name="Herman A."/>
            <person name="Abrahante J.E."/>
            <person name="Garbe J."/>
        </authorList>
    </citation>
    <scope>NUCLEOTIDE SEQUENCE</scope>
    <source>
        <strain evidence="6">Duluth1</strain>
        <tissue evidence="6">Whole animal</tissue>
    </source>
</reference>
<dbReference type="Gene3D" id="2.10.25.10">
    <property type="entry name" value="Laminin"/>
    <property type="match status" value="1"/>
</dbReference>
<keyword evidence="3 4" id="KW-1015">Disulfide bond</keyword>
<dbReference type="FunFam" id="2.10.25.10:FF:000471">
    <property type="entry name" value="Protein lin-12"/>
    <property type="match status" value="1"/>
</dbReference>
<dbReference type="PROSITE" id="PS01186">
    <property type="entry name" value="EGF_2"/>
    <property type="match status" value="1"/>
</dbReference>
<comment type="similarity">
    <text evidence="1">Belongs to the NOTCH family.</text>
</comment>
<evidence type="ECO:0000313" key="6">
    <source>
        <dbReference type="EMBL" id="KAH3813030.1"/>
    </source>
</evidence>
<feature type="disulfide bond" evidence="4">
    <location>
        <begin position="41"/>
        <end position="50"/>
    </location>
</feature>
<evidence type="ECO:0000256" key="4">
    <source>
        <dbReference type="PROSITE-ProRule" id="PRU00076"/>
    </source>
</evidence>
<dbReference type="PROSITE" id="PS00010">
    <property type="entry name" value="ASX_HYDROXYL"/>
    <property type="match status" value="1"/>
</dbReference>
<evidence type="ECO:0000256" key="2">
    <source>
        <dbReference type="ARBA" id="ARBA00022536"/>
    </source>
</evidence>
<dbReference type="SMART" id="SM00181">
    <property type="entry name" value="EGF"/>
    <property type="match status" value="1"/>
</dbReference>
<reference evidence="6" key="1">
    <citation type="journal article" date="2019" name="bioRxiv">
        <title>The Genome of the Zebra Mussel, Dreissena polymorpha: A Resource for Invasive Species Research.</title>
        <authorList>
            <person name="McCartney M.A."/>
            <person name="Auch B."/>
            <person name="Kono T."/>
            <person name="Mallez S."/>
            <person name="Zhang Y."/>
            <person name="Obille A."/>
            <person name="Becker A."/>
            <person name="Abrahante J.E."/>
            <person name="Garbe J."/>
            <person name="Badalamenti J.P."/>
            <person name="Herman A."/>
            <person name="Mangelson H."/>
            <person name="Liachko I."/>
            <person name="Sullivan S."/>
            <person name="Sone E.D."/>
            <person name="Koren S."/>
            <person name="Silverstein K.A.T."/>
            <person name="Beckman K.B."/>
            <person name="Gohl D.M."/>
        </authorList>
    </citation>
    <scope>NUCLEOTIDE SEQUENCE</scope>
    <source>
        <strain evidence="6">Duluth1</strain>
        <tissue evidence="6">Whole animal</tissue>
    </source>
</reference>
<dbReference type="PROSITE" id="PS50026">
    <property type="entry name" value="EGF_3"/>
    <property type="match status" value="1"/>
</dbReference>
<dbReference type="SMART" id="SM00179">
    <property type="entry name" value="EGF_CA"/>
    <property type="match status" value="1"/>
</dbReference>
<organism evidence="6 7">
    <name type="scientific">Dreissena polymorpha</name>
    <name type="common">Zebra mussel</name>
    <name type="synonym">Mytilus polymorpha</name>
    <dbReference type="NCBI Taxonomy" id="45954"/>
    <lineage>
        <taxon>Eukaryota</taxon>
        <taxon>Metazoa</taxon>
        <taxon>Spiralia</taxon>
        <taxon>Lophotrochozoa</taxon>
        <taxon>Mollusca</taxon>
        <taxon>Bivalvia</taxon>
        <taxon>Autobranchia</taxon>
        <taxon>Heteroconchia</taxon>
        <taxon>Euheterodonta</taxon>
        <taxon>Imparidentia</taxon>
        <taxon>Neoheterodontei</taxon>
        <taxon>Myida</taxon>
        <taxon>Dreissenoidea</taxon>
        <taxon>Dreissenidae</taxon>
        <taxon>Dreissena</taxon>
    </lineage>
</organism>
<protein>
    <recommendedName>
        <fullName evidence="5">EGF-like domain-containing protein</fullName>
    </recommendedName>
</protein>
<proteinExistence type="inferred from homology"/>
<evidence type="ECO:0000313" key="7">
    <source>
        <dbReference type="Proteomes" id="UP000828390"/>
    </source>
</evidence>
<accession>A0A9D4GDJ3</accession>
<name>A0A9D4GDJ3_DREPO</name>
<gene>
    <name evidence="6" type="ORF">DPMN_141478</name>
</gene>
<evidence type="ECO:0000256" key="1">
    <source>
        <dbReference type="ARBA" id="ARBA00005847"/>
    </source>
</evidence>
<dbReference type="InterPro" id="IPR049883">
    <property type="entry name" value="NOTCH1_EGF-like"/>
</dbReference>
<dbReference type="Proteomes" id="UP000828390">
    <property type="component" value="Unassembled WGS sequence"/>
</dbReference>